<name>A0A6N2KQB4_SALVM</name>
<dbReference type="Pfam" id="PF08263">
    <property type="entry name" value="LRRNT_2"/>
    <property type="match status" value="1"/>
</dbReference>
<dbReference type="PROSITE" id="PS50011">
    <property type="entry name" value="PROTEIN_KINASE_DOM"/>
    <property type="match status" value="1"/>
</dbReference>
<dbReference type="InterPro" id="IPR011009">
    <property type="entry name" value="Kinase-like_dom_sf"/>
</dbReference>
<dbReference type="Gene3D" id="3.80.10.10">
    <property type="entry name" value="Ribonuclease Inhibitor"/>
    <property type="match status" value="2"/>
</dbReference>
<feature type="region of interest" description="Disordered" evidence="11">
    <location>
        <begin position="329"/>
        <end position="376"/>
    </location>
</feature>
<dbReference type="EMBL" id="CAADRP010000347">
    <property type="protein sequence ID" value="VFU27264.1"/>
    <property type="molecule type" value="Genomic_DNA"/>
</dbReference>
<dbReference type="Gene3D" id="3.30.200.20">
    <property type="entry name" value="Phosphorylase Kinase, domain 1"/>
    <property type="match status" value="1"/>
</dbReference>
<gene>
    <name evidence="14" type="ORF">SVIM_LOCUS80137</name>
</gene>
<keyword evidence="10" id="KW-0325">Glycoprotein</keyword>
<keyword evidence="7" id="KW-0067">ATP-binding</keyword>
<sequence length="705" mass="77450">MPSKLLHLPKLPLQPLPPQHYSPRSKQFMSAMGAHAPSPVRVPPLYSIVNFQHKPSFVLVFVLVSLHFVASLGQTDSEILLKFKGSLTNASVLSDWSDKTTPCTKDNATNWVGVICVEGSLWGLQLENMGLGGKIDVETLKSLPDLKTFSIMNNNFDGPMPELKKIVALRSIYLSNNHFSGVIPPDAFDGMMKLKKLYLAQNEFTGAIPSSLAALPKILVLRLEGNQFSGKLPDFTQNLQSFSVSNNALEGPIPAGLRKMDLSSFSAGNKGLCGPPLKECNTTDNDDGHDSNSKKTPVLLIVIFAAAVGLLIGGIVAAFLFLHRRSQRQTSGSVEAPPPPIPSNLKKKTGFKEENQSPSSSPDHSVGSRKGEGPKLSFVRDDRERFDLPDLLKASAEILGSGCFGSSYKAALSSGTMMVVKRFKQMNNVGREDFQEHMRRLGRLKHSNLLPLVAYYYRKEEKLLITDFVEKGSLAVHLHGHQALGQPSLDWPSRLKIVKGVSKGLAYLYKDLPNIIAAHGHLKSSNVLLSHSNEPMLTDYGLVPVINQEIAQELMVAYKSPEYLHHGRITKKTDVWSLGILIVEILTGKLPANFVPQGKGSEEQDLASWVNSVPYEAWTNVVLDKDMTSVSTKPNGGGESEVVKLLKIGLSCCEADVEKRLDLKEAIERIEEIKERDSDDDFFSSYTSEGDIKSSRGKSDEFTFS</sequence>
<keyword evidence="6" id="KW-0547">Nucleotide-binding</keyword>
<dbReference type="Pfam" id="PF00560">
    <property type="entry name" value="LRR_1"/>
    <property type="match status" value="1"/>
</dbReference>
<evidence type="ECO:0000256" key="5">
    <source>
        <dbReference type="ARBA" id="ARBA00022737"/>
    </source>
</evidence>
<feature type="transmembrane region" description="Helical" evidence="12">
    <location>
        <begin position="298"/>
        <end position="322"/>
    </location>
</feature>
<dbReference type="Pfam" id="PF13855">
    <property type="entry name" value="LRR_8"/>
    <property type="match status" value="1"/>
</dbReference>
<reference evidence="14" key="1">
    <citation type="submission" date="2019-03" db="EMBL/GenBank/DDBJ databases">
        <authorList>
            <person name="Mank J."/>
            <person name="Almeida P."/>
        </authorList>
    </citation>
    <scope>NUCLEOTIDE SEQUENCE</scope>
    <source>
        <strain evidence="14">78183</strain>
    </source>
</reference>
<dbReference type="InterPro" id="IPR032675">
    <property type="entry name" value="LRR_dom_sf"/>
</dbReference>
<evidence type="ECO:0000256" key="3">
    <source>
        <dbReference type="ARBA" id="ARBA00022692"/>
    </source>
</evidence>
<evidence type="ECO:0000256" key="10">
    <source>
        <dbReference type="ARBA" id="ARBA00023180"/>
    </source>
</evidence>
<dbReference type="AlphaFoldDB" id="A0A6N2KQB4"/>
<evidence type="ECO:0000259" key="13">
    <source>
        <dbReference type="PROSITE" id="PS50011"/>
    </source>
</evidence>
<dbReference type="GO" id="GO:0005524">
    <property type="term" value="F:ATP binding"/>
    <property type="evidence" value="ECO:0007669"/>
    <property type="project" value="UniProtKB-KW"/>
</dbReference>
<protein>
    <recommendedName>
        <fullName evidence="13">Protein kinase domain-containing protein</fullName>
    </recommendedName>
</protein>
<keyword evidence="4" id="KW-0732">Signal</keyword>
<evidence type="ECO:0000256" key="9">
    <source>
        <dbReference type="ARBA" id="ARBA00023136"/>
    </source>
</evidence>
<keyword evidence="2" id="KW-0433">Leucine-rich repeat</keyword>
<keyword evidence="5" id="KW-0677">Repeat</keyword>
<dbReference type="SUPFAM" id="SSF52058">
    <property type="entry name" value="L domain-like"/>
    <property type="match status" value="1"/>
</dbReference>
<dbReference type="InterPro" id="IPR013210">
    <property type="entry name" value="LRR_N_plant-typ"/>
</dbReference>
<dbReference type="FunFam" id="3.30.200.20:FF:000307">
    <property type="entry name" value="pollen receptor-like kinase 1"/>
    <property type="match status" value="1"/>
</dbReference>
<accession>A0A6N2KQB4</accession>
<evidence type="ECO:0000256" key="6">
    <source>
        <dbReference type="ARBA" id="ARBA00022741"/>
    </source>
</evidence>
<dbReference type="Pfam" id="PF00069">
    <property type="entry name" value="Pkinase"/>
    <property type="match status" value="1"/>
</dbReference>
<dbReference type="InterPro" id="IPR000719">
    <property type="entry name" value="Prot_kinase_dom"/>
</dbReference>
<feature type="domain" description="Protein kinase" evidence="13">
    <location>
        <begin position="393"/>
        <end position="683"/>
    </location>
</feature>
<feature type="compositionally biased region" description="Basic and acidic residues" evidence="11">
    <location>
        <begin position="690"/>
        <end position="705"/>
    </location>
</feature>
<feature type="region of interest" description="Disordered" evidence="11">
    <location>
        <begin position="677"/>
        <end position="705"/>
    </location>
</feature>
<dbReference type="GO" id="GO:0004672">
    <property type="term" value="F:protein kinase activity"/>
    <property type="evidence" value="ECO:0007669"/>
    <property type="project" value="InterPro"/>
</dbReference>
<evidence type="ECO:0000256" key="4">
    <source>
        <dbReference type="ARBA" id="ARBA00022729"/>
    </source>
</evidence>
<dbReference type="InterPro" id="IPR001611">
    <property type="entry name" value="Leu-rich_rpt"/>
</dbReference>
<keyword evidence="3 12" id="KW-0812">Transmembrane</keyword>
<comment type="subcellular location">
    <subcellularLocation>
        <location evidence="1">Membrane</location>
    </subcellularLocation>
</comment>
<evidence type="ECO:0000256" key="8">
    <source>
        <dbReference type="ARBA" id="ARBA00022989"/>
    </source>
</evidence>
<evidence type="ECO:0000256" key="12">
    <source>
        <dbReference type="SAM" id="Phobius"/>
    </source>
</evidence>
<keyword evidence="8 12" id="KW-1133">Transmembrane helix</keyword>
<dbReference type="GO" id="GO:0016020">
    <property type="term" value="C:membrane"/>
    <property type="evidence" value="ECO:0007669"/>
    <property type="project" value="UniProtKB-SubCell"/>
</dbReference>
<dbReference type="Gene3D" id="1.10.510.10">
    <property type="entry name" value="Transferase(Phosphotransferase) domain 1"/>
    <property type="match status" value="1"/>
</dbReference>
<dbReference type="InterPro" id="IPR046959">
    <property type="entry name" value="PRK1-6/SRF4-like"/>
</dbReference>
<evidence type="ECO:0000256" key="2">
    <source>
        <dbReference type="ARBA" id="ARBA00022614"/>
    </source>
</evidence>
<evidence type="ECO:0000256" key="1">
    <source>
        <dbReference type="ARBA" id="ARBA00004370"/>
    </source>
</evidence>
<evidence type="ECO:0000256" key="11">
    <source>
        <dbReference type="SAM" id="MobiDB-lite"/>
    </source>
</evidence>
<evidence type="ECO:0000256" key="7">
    <source>
        <dbReference type="ARBA" id="ARBA00022840"/>
    </source>
</evidence>
<dbReference type="PANTHER" id="PTHR48007:SF64">
    <property type="entry name" value="POLLEN RECEPTOR-LIKE KINASE 1"/>
    <property type="match status" value="1"/>
</dbReference>
<evidence type="ECO:0000313" key="14">
    <source>
        <dbReference type="EMBL" id="VFU27264.1"/>
    </source>
</evidence>
<dbReference type="FunFam" id="3.80.10.10:FF:000041">
    <property type="entry name" value="LRR receptor-like serine/threonine-protein kinase ERECTA"/>
    <property type="match status" value="1"/>
</dbReference>
<organism evidence="14">
    <name type="scientific">Salix viminalis</name>
    <name type="common">Common osier</name>
    <name type="synonym">Basket willow</name>
    <dbReference type="NCBI Taxonomy" id="40686"/>
    <lineage>
        <taxon>Eukaryota</taxon>
        <taxon>Viridiplantae</taxon>
        <taxon>Streptophyta</taxon>
        <taxon>Embryophyta</taxon>
        <taxon>Tracheophyta</taxon>
        <taxon>Spermatophyta</taxon>
        <taxon>Magnoliopsida</taxon>
        <taxon>eudicotyledons</taxon>
        <taxon>Gunneridae</taxon>
        <taxon>Pentapetalae</taxon>
        <taxon>rosids</taxon>
        <taxon>fabids</taxon>
        <taxon>Malpighiales</taxon>
        <taxon>Salicaceae</taxon>
        <taxon>Saliceae</taxon>
        <taxon>Salix</taxon>
    </lineage>
</organism>
<dbReference type="SUPFAM" id="SSF56112">
    <property type="entry name" value="Protein kinase-like (PK-like)"/>
    <property type="match status" value="1"/>
</dbReference>
<dbReference type="PANTHER" id="PTHR48007">
    <property type="entry name" value="LEUCINE-RICH REPEAT RECEPTOR-LIKE PROTEIN KINASE PXC1"/>
    <property type="match status" value="1"/>
</dbReference>
<proteinExistence type="predicted"/>
<keyword evidence="9 12" id="KW-0472">Membrane</keyword>